<evidence type="ECO:0000256" key="2">
    <source>
        <dbReference type="SAM" id="SignalP"/>
    </source>
</evidence>
<reference evidence="4 5" key="1">
    <citation type="submission" date="2016-09" db="EMBL/GenBank/DDBJ databases">
        <title>Extensive genetic diversity and differential bi-allelic expression allows diatom success in the polar Southern Ocean.</title>
        <authorList>
            <consortium name="DOE Joint Genome Institute"/>
            <person name="Mock T."/>
            <person name="Otillar R.P."/>
            <person name="Strauss J."/>
            <person name="Dupont C."/>
            <person name="Frickenhaus S."/>
            <person name="Maumus F."/>
            <person name="Mcmullan M."/>
            <person name="Sanges R."/>
            <person name="Schmutz J."/>
            <person name="Toseland A."/>
            <person name="Valas R."/>
            <person name="Veluchamy A."/>
            <person name="Ward B.J."/>
            <person name="Allen A."/>
            <person name="Barry K."/>
            <person name="Falciatore A."/>
            <person name="Ferrante M."/>
            <person name="Fortunato A.E."/>
            <person name="Gloeckner G."/>
            <person name="Gruber A."/>
            <person name="Hipkin R."/>
            <person name="Janech M."/>
            <person name="Kroth P."/>
            <person name="Leese F."/>
            <person name="Lindquist E."/>
            <person name="Lyon B.R."/>
            <person name="Martin J."/>
            <person name="Mayer C."/>
            <person name="Parker M."/>
            <person name="Quesneville H."/>
            <person name="Raymond J."/>
            <person name="Uhlig C."/>
            <person name="Valentin K.U."/>
            <person name="Worden A.Z."/>
            <person name="Armbrust E.V."/>
            <person name="Bowler C."/>
            <person name="Green B."/>
            <person name="Moulton V."/>
            <person name="Van Oosterhout C."/>
            <person name="Grigoriev I."/>
        </authorList>
    </citation>
    <scope>NUCLEOTIDE SEQUENCE [LARGE SCALE GENOMIC DNA]</scope>
    <source>
        <strain evidence="4 5">CCMP1102</strain>
    </source>
</reference>
<keyword evidence="2" id="KW-0732">Signal</keyword>
<dbReference type="Proteomes" id="UP000095751">
    <property type="component" value="Unassembled WGS sequence"/>
</dbReference>
<protein>
    <recommendedName>
        <fullName evidence="3">RapA2 cadherin-like domain-containing protein</fullName>
    </recommendedName>
</protein>
<accession>A0A1E7EST5</accession>
<organism evidence="4 5">
    <name type="scientific">Fragilariopsis cylindrus CCMP1102</name>
    <dbReference type="NCBI Taxonomy" id="635003"/>
    <lineage>
        <taxon>Eukaryota</taxon>
        <taxon>Sar</taxon>
        <taxon>Stramenopiles</taxon>
        <taxon>Ochrophyta</taxon>
        <taxon>Bacillariophyta</taxon>
        <taxon>Bacillariophyceae</taxon>
        <taxon>Bacillariophycidae</taxon>
        <taxon>Bacillariales</taxon>
        <taxon>Bacillariaceae</taxon>
        <taxon>Fragilariopsis</taxon>
    </lineage>
</organism>
<dbReference type="EMBL" id="KV784378">
    <property type="protein sequence ID" value="OEU08942.1"/>
    <property type="molecule type" value="Genomic_DNA"/>
</dbReference>
<dbReference type="InterPro" id="IPR040853">
    <property type="entry name" value="RapA2_cadherin-like"/>
</dbReference>
<evidence type="ECO:0000259" key="3">
    <source>
        <dbReference type="Pfam" id="PF17803"/>
    </source>
</evidence>
<feature type="signal peptide" evidence="2">
    <location>
        <begin position="1"/>
        <end position="26"/>
    </location>
</feature>
<feature type="domain" description="RapA2 cadherin-like" evidence="3">
    <location>
        <begin position="456"/>
        <end position="519"/>
    </location>
</feature>
<keyword evidence="1" id="KW-0812">Transmembrane</keyword>
<name>A0A1E7EST5_9STRA</name>
<keyword evidence="5" id="KW-1185">Reference proteome</keyword>
<keyword evidence="1" id="KW-0472">Membrane</keyword>
<dbReference type="OrthoDB" id="41980at2759"/>
<evidence type="ECO:0000313" key="5">
    <source>
        <dbReference type="Proteomes" id="UP000095751"/>
    </source>
</evidence>
<feature type="transmembrane region" description="Helical" evidence="1">
    <location>
        <begin position="905"/>
        <end position="923"/>
    </location>
</feature>
<dbReference type="Pfam" id="PF17803">
    <property type="entry name" value="Cadherin_4"/>
    <property type="match status" value="1"/>
</dbReference>
<evidence type="ECO:0000313" key="4">
    <source>
        <dbReference type="EMBL" id="OEU08942.1"/>
    </source>
</evidence>
<keyword evidence="1" id="KW-1133">Transmembrane helix</keyword>
<sequence length="956" mass="107279">MISIFPMRTLMLLFSPITFYHQVAYASQSILPLLQYDLTMDNCHNTEATFVNEGILGKDSFELLRNVNTTSCTFGMGIESNYYESYRANSNQTSTSKSLYASKPIGSLLESLENNDGHTSTNSGNGFTLSLWIRPHQIHGYKNTNNHDDDVATSSRAVLTIGSNTFHRKSSSTTGLTLCEKSEIDLQLSIVAKDMLEIVYRTNDQYFEPCQRIIANVSSLWDAADDDDDDTSLISSKPTQISISLTNYHQRIFVNGKTIARRNEQFDPDLKHWNPSSILQFFTYPSSDGYHNSPPWDGQLFRFSLYRDIWDKGQVTSIISEGLPPAQPLGYPKVATICEDAWDENNETLQQIEMPYSFLDIEIENLLTSLELPNHPAANVRHYITRFPSRGSLFSVVDGRKIEPDGKIPVLVSDVDRLVYLPRKDEHSEFRGLTYTTFDYCVTTNKIIASSQCVSATISVVVDPVNDPPVATIPPTYFVHEGVNEEAQALLLTGSDVDKGDYIQSIQITSTPKSGYLSLSVSSFRKEDRLLHGTLLSTVNNTISGKEAYVEYLFTDYDKIVIQDSSVTDVFRFRVQDSVGSWSEELEVNIQVLSSVSSYSIGAIDHWIAHMINTEGISHQITGRDSSGLNRTVGFFVESLPTKGVMLYEDGAPLVENQIVESHGMFMDSDIKVERLNLTYVGIPILCEQGDSLLMNDTLAYQVVALGTDNEVMSVSSTKEEQITVVCAVEKLSIQVSDPEEEMIVSEFVSRVDDNCGGYMFDFTDESKKLCSDVALIFGFQVKNTEKLPEPVFVSITSYEGLLSLNKDYLSEITPLFDQQTMRTSIRFLSPSDKLGDILSAIHFQSNTVGIGEIRVVLQYGRCYHKEIFLLDHEFSESATECYKVESVVTVTVQQNPEGYQKSHYPFPWVSLLIILILGPILYMKGRARQAVEDICVDWKEEHMSDPTADIPLDID</sequence>
<proteinExistence type="predicted"/>
<gene>
    <name evidence="4" type="ORF">FRACYDRAFT_249284</name>
</gene>
<dbReference type="InParanoid" id="A0A1E7EST5"/>
<dbReference type="KEGG" id="fcy:FRACYDRAFT_249284"/>
<dbReference type="AlphaFoldDB" id="A0A1E7EST5"/>
<evidence type="ECO:0000256" key="1">
    <source>
        <dbReference type="SAM" id="Phobius"/>
    </source>
</evidence>
<feature type="chain" id="PRO_5009192207" description="RapA2 cadherin-like domain-containing protein" evidence="2">
    <location>
        <begin position="27"/>
        <end position="956"/>
    </location>
</feature>